<dbReference type="OrthoDB" id="437584at2759"/>
<dbReference type="GO" id="GO:0098703">
    <property type="term" value="P:calcium ion import across plasma membrane"/>
    <property type="evidence" value="ECO:0007669"/>
    <property type="project" value="TreeGrafter"/>
</dbReference>
<accession>A0A078A120</accession>
<feature type="region of interest" description="Disordered" evidence="7">
    <location>
        <begin position="1768"/>
        <end position="1792"/>
    </location>
</feature>
<protein>
    <recommendedName>
        <fullName evidence="9">Ion transport domain-containing protein</fullName>
    </recommendedName>
</protein>
<feature type="transmembrane region" description="Helical" evidence="8">
    <location>
        <begin position="1557"/>
        <end position="1581"/>
    </location>
</feature>
<evidence type="ECO:0000256" key="5">
    <source>
        <dbReference type="ARBA" id="ARBA00023136"/>
    </source>
</evidence>
<feature type="transmembrane region" description="Helical" evidence="8">
    <location>
        <begin position="1487"/>
        <end position="1509"/>
    </location>
</feature>
<reference evidence="10 11" key="1">
    <citation type="submission" date="2014-06" db="EMBL/GenBank/DDBJ databases">
        <authorList>
            <person name="Swart Estienne"/>
        </authorList>
    </citation>
    <scope>NUCLEOTIDE SEQUENCE [LARGE SCALE GENOMIC DNA]</scope>
    <source>
        <strain evidence="10 11">130c</strain>
    </source>
</reference>
<feature type="transmembrane region" description="Helical" evidence="8">
    <location>
        <begin position="1420"/>
        <end position="1446"/>
    </location>
</feature>
<comment type="subcellular location">
    <subcellularLocation>
        <location evidence="1">Membrane</location>
        <topology evidence="1">Multi-pass membrane protein</topology>
    </subcellularLocation>
</comment>
<name>A0A078A120_STYLE</name>
<keyword evidence="6" id="KW-0175">Coiled coil</keyword>
<dbReference type="GO" id="GO:0005216">
    <property type="term" value="F:monoatomic ion channel activity"/>
    <property type="evidence" value="ECO:0007669"/>
    <property type="project" value="InterPro"/>
</dbReference>
<evidence type="ECO:0000259" key="9">
    <source>
        <dbReference type="Pfam" id="PF00520"/>
    </source>
</evidence>
<evidence type="ECO:0000256" key="3">
    <source>
        <dbReference type="ARBA" id="ARBA00022737"/>
    </source>
</evidence>
<dbReference type="Proteomes" id="UP000039865">
    <property type="component" value="Unassembled WGS sequence"/>
</dbReference>
<evidence type="ECO:0000256" key="8">
    <source>
        <dbReference type="SAM" id="Phobius"/>
    </source>
</evidence>
<dbReference type="InterPro" id="IPR005821">
    <property type="entry name" value="Ion_trans_dom"/>
</dbReference>
<dbReference type="EMBL" id="CCKQ01004759">
    <property type="protein sequence ID" value="CDW75916.1"/>
    <property type="molecule type" value="Genomic_DNA"/>
</dbReference>
<feature type="transmembrane region" description="Helical" evidence="8">
    <location>
        <begin position="1367"/>
        <end position="1386"/>
    </location>
</feature>
<dbReference type="Pfam" id="PF00520">
    <property type="entry name" value="Ion_trans"/>
    <property type="match status" value="1"/>
</dbReference>
<feature type="compositionally biased region" description="Polar residues" evidence="7">
    <location>
        <begin position="1769"/>
        <end position="1778"/>
    </location>
</feature>
<keyword evidence="3" id="KW-0677">Repeat</keyword>
<evidence type="ECO:0000256" key="2">
    <source>
        <dbReference type="ARBA" id="ARBA00022692"/>
    </source>
</evidence>
<dbReference type="GO" id="GO:0005886">
    <property type="term" value="C:plasma membrane"/>
    <property type="evidence" value="ECO:0007669"/>
    <property type="project" value="TreeGrafter"/>
</dbReference>
<evidence type="ECO:0000313" key="10">
    <source>
        <dbReference type="EMBL" id="CDW75916.1"/>
    </source>
</evidence>
<evidence type="ECO:0000256" key="6">
    <source>
        <dbReference type="SAM" id="Coils"/>
    </source>
</evidence>
<proteinExistence type="predicted"/>
<gene>
    <name evidence="10" type="primary">Contig10955.g11716</name>
    <name evidence="10" type="ORF">STYLEM_4912</name>
</gene>
<evidence type="ECO:0000256" key="7">
    <source>
        <dbReference type="SAM" id="MobiDB-lite"/>
    </source>
</evidence>
<keyword evidence="5 8" id="KW-0472">Membrane</keyword>
<evidence type="ECO:0000313" key="11">
    <source>
        <dbReference type="Proteomes" id="UP000039865"/>
    </source>
</evidence>
<organism evidence="10 11">
    <name type="scientific">Stylonychia lemnae</name>
    <name type="common">Ciliate</name>
    <dbReference type="NCBI Taxonomy" id="5949"/>
    <lineage>
        <taxon>Eukaryota</taxon>
        <taxon>Sar</taxon>
        <taxon>Alveolata</taxon>
        <taxon>Ciliophora</taxon>
        <taxon>Intramacronucleata</taxon>
        <taxon>Spirotrichea</taxon>
        <taxon>Stichotrichia</taxon>
        <taxon>Sporadotrichida</taxon>
        <taxon>Oxytrichidae</taxon>
        <taxon>Stylonychinae</taxon>
        <taxon>Stylonychia</taxon>
    </lineage>
</organism>
<dbReference type="SUPFAM" id="SSF81324">
    <property type="entry name" value="Voltage-gated potassium channels"/>
    <property type="match status" value="1"/>
</dbReference>
<evidence type="ECO:0000256" key="4">
    <source>
        <dbReference type="ARBA" id="ARBA00022989"/>
    </source>
</evidence>
<dbReference type="InterPro" id="IPR024862">
    <property type="entry name" value="TRPV"/>
</dbReference>
<feature type="coiled-coil region" evidence="6">
    <location>
        <begin position="1633"/>
        <end position="1667"/>
    </location>
</feature>
<feature type="domain" description="Ion transport" evidence="9">
    <location>
        <begin position="1364"/>
        <end position="1592"/>
    </location>
</feature>
<evidence type="ECO:0000256" key="1">
    <source>
        <dbReference type="ARBA" id="ARBA00004141"/>
    </source>
</evidence>
<keyword evidence="4 8" id="KW-1133">Transmembrane helix</keyword>
<keyword evidence="11" id="KW-1185">Reference proteome</keyword>
<dbReference type="PANTHER" id="PTHR10582:SF2">
    <property type="entry name" value="INACTIVE"/>
    <property type="match status" value="1"/>
</dbReference>
<feature type="transmembrane region" description="Helical" evidence="8">
    <location>
        <begin position="1458"/>
        <end position="1475"/>
    </location>
</feature>
<dbReference type="InParanoid" id="A0A078A120"/>
<dbReference type="PANTHER" id="PTHR10582">
    <property type="entry name" value="TRANSIENT RECEPTOR POTENTIAL ION CHANNEL PROTEIN"/>
    <property type="match status" value="1"/>
</dbReference>
<keyword evidence="2 8" id="KW-0812">Transmembrane</keyword>
<sequence length="1792" mass="210766">MEYCPVIVEIKNEVLRKDMHNSKFILQVWNKKGEKVYERFLKNDDAGYYHIVDLLNQNKTLRIKDSIDIHRDDAITQETKIDSKKQKRCYVVFNKKCLFLANAKDLYVLNCEPYFNQDFIIEQGLVEVSKDEYEKILTGRPLWGLMYKFKRALRSLREDGKEFEMKEYEVVVAIETIDGQLDINAIILNSNYDTAEFNDASQILKRESYSVRKYKKYYEGVLTSDKFSFVQQGVVVKKKSKRNDPIVKFCYMFDEYNTFYGVTMRKSGEFDIYWNMILIDSSSEKVDDISVSTDCLYFKMKQNKFIEHKKDSIKGLRVNSSSTYFDLAQDENDSFKFELIFFQNIKNQVNLYNSYALIRTDLYIAHDKYISLYNVQEKEWVKHFKFENREIYKMVKRGPDYPDQRDKELLLILKNGEIIFDLIWTIRQEEKKPMNKAKPTQGSLSVHKQQHFITIESQKSSNKLDQRVIKVSNNFGSSKFQVMVLKVNNLIEVKALIDEQSIDITDKIETLDLNHQISILTISQNEDLYLIVQKRSMVFIYHVIQDNDYETYQEISGQYNNDVEEEDKIKFVKVAVLDIKEVNDNLVLHSCFARDLAEQIVLIDDCNFYFVSVKENTYDILPLQNCTGISVVDENYLYALCHSSPLRSSGFRLYDIKTLLEKKISSDVFLLNAQIGSLSMIDLNNTYSRLTFQQSLQTMMIIPALHRNTISFMGMKKRSDYIATRHKDGNFYALDRDNIIFSWSSISGKLEEINKIRAIHKLGNYKIYNGQGDDQTYHREWYDKVLLIEMTDDEIALSRGHSRRPSKNEIENQDDLNQNDLDRSTMIFGNTQTLTTNIPNIPRDYLSATGHLEFSHPVYEGVSQKLFFEKNLCFMLEIMEKPHCYLYSKRELKQTIDGKTVTSSEWSLFKKLDRFPYDLEQGSYFLRTLTQSFQYQLELDLKDRIFKVTDVRKQIIRCKIPKYFMDIDESPPHEIMKRFMWIDDNTIRIVSRDGIEVILDLLQIELKEKRGCKGKEIPLQKAYNFIPMFSVEDTPGLQDNYFYNQKSLKLSQVQQRLIRKYQEYKSIYYLKEYYLQDEPVDRYLNQTVYKTVKPPEILNSLYKVDYQQDNCKGLYVADFSFSFLHWRIIERLDEGTLTLQELDIETIKQLCYIILPGGYTLLHKLANNDLIIQQIFKLAQPNDEKPNLIDIHLPFIPNFNKMSPMHICKNRADIRNINIMLQYLTGYGIDHHSRAISDLLPYIIDKQIPSFIEYLSSRFQQTEVLKSLKKGCLDEGHNGIFQKNIWFNHISFKEKITAKENDERVEQPITVHFIDMPYLYHLNEGLTDEFYDELARTDLLDIFEQQSIQKMIEFNYPIVQKWTIIKLFIPFMTFQAMLFFYLNVVFGTTSKLDYPCQIILGLFACYFLRNEIIQISNEGFMYLSSVWNYLDIITPVIILTLLTINGFNIDISRNSQRIFQAIGVFFMWFKFLYFFRIFKSFGYLTRLIILVVYDMRHFMVVLFITLVAFSDSFLTLSNGNEENDQFVHGFYDSIIYTYRIILGDFNVEKFGSVGTQLVYGLFILCTMFNTIVMLNLLIAIISETFETVKENSENASLQEMASMIGENGYLIPQKLKENYARNNGYLMIISSVEEQALQNSDEILHRLDKLKKQMENSSENFNNKYKDLSIFQQRQEILLHQLNQTQQAILKRLDYMPLDEDMHHNLNRQQQLPRDLFSGMSSNSNANDGLKRFMTSAMKLNKTGGNQKSFGSVLKAPQDQQKLGLINSIPATPNTRSRASVYLPSRDKSTLQ</sequence>